<dbReference type="Proteomes" id="UP000503447">
    <property type="component" value="Chromosome"/>
</dbReference>
<name>A0A6M5YJX5_9BACT</name>
<dbReference type="EMBL" id="CP053452">
    <property type="protein sequence ID" value="QJW94337.1"/>
    <property type="molecule type" value="Genomic_DNA"/>
</dbReference>
<gene>
    <name evidence="1" type="ORF">FTUN_1857</name>
</gene>
<evidence type="ECO:0000313" key="2">
    <source>
        <dbReference type="Proteomes" id="UP000503447"/>
    </source>
</evidence>
<dbReference type="RefSeq" id="WP_171470358.1">
    <property type="nucleotide sequence ID" value="NZ_CP053452.2"/>
</dbReference>
<protein>
    <submittedName>
        <fullName evidence="1">Uncharacterized protein</fullName>
    </submittedName>
</protein>
<reference evidence="2" key="1">
    <citation type="submission" date="2020-05" db="EMBL/GenBank/DDBJ databases">
        <title>Frigoriglobus tundricola gen. nov., sp. nov., a psychrotolerant cellulolytic planctomycete of the family Gemmataceae with two divergent copies of 16S rRNA gene.</title>
        <authorList>
            <person name="Kulichevskaya I.S."/>
            <person name="Ivanova A.A."/>
            <person name="Naumoff D.G."/>
            <person name="Beletsky A.V."/>
            <person name="Rijpstra W.I.C."/>
            <person name="Sinninghe Damste J.S."/>
            <person name="Mardanov A.V."/>
            <person name="Ravin N.V."/>
            <person name="Dedysh S.N."/>
        </authorList>
    </citation>
    <scope>NUCLEOTIDE SEQUENCE [LARGE SCALE GENOMIC DNA]</scope>
    <source>
        <strain evidence="2">PL17</strain>
    </source>
</reference>
<evidence type="ECO:0000313" key="1">
    <source>
        <dbReference type="EMBL" id="QJW94337.1"/>
    </source>
</evidence>
<dbReference type="KEGG" id="ftj:FTUN_1857"/>
<organism evidence="1 2">
    <name type="scientific">Frigoriglobus tundricola</name>
    <dbReference type="NCBI Taxonomy" id="2774151"/>
    <lineage>
        <taxon>Bacteria</taxon>
        <taxon>Pseudomonadati</taxon>
        <taxon>Planctomycetota</taxon>
        <taxon>Planctomycetia</taxon>
        <taxon>Gemmatales</taxon>
        <taxon>Gemmataceae</taxon>
        <taxon>Frigoriglobus</taxon>
    </lineage>
</organism>
<keyword evidence="2" id="KW-1185">Reference proteome</keyword>
<proteinExistence type="predicted"/>
<dbReference type="AlphaFoldDB" id="A0A6M5YJX5"/>
<sequence length="80" mass="8744">MYGPYLTIAEINAKYPNTLVLLGNPTRSRQGGTGGHVILHATDRAEFYRLLDGWDDPDVKHLASWYTGAISTSTSSAVSF</sequence>
<accession>A0A6M5YJX5</accession>